<dbReference type="AlphaFoldDB" id="A0A9D9HU09"/>
<evidence type="ECO:0000313" key="2">
    <source>
        <dbReference type="Proteomes" id="UP000823641"/>
    </source>
</evidence>
<protein>
    <submittedName>
        <fullName evidence="1">Uncharacterized protein</fullName>
    </submittedName>
</protein>
<sequence>MKRILLSAIVILSTILTYAETRKEYFTLSLMSVDVNSNEVDSTSITNVTLDVSSINYYTDSVMSISFMPQLTHFDFVIKNNTDKTIKIIWDESMFFKGNVSDKVFHSGVVIKDRMNQQSPSSILKGMELSDIIIPCSNVSFNSYFGRWVYNFMLFQEKDNGEVLKILLPISINDEIVEYVFTFKAEYHKARVKYRISGDGLCYYVKLK</sequence>
<dbReference type="EMBL" id="JADIMG010000072">
    <property type="protein sequence ID" value="MBO8460191.1"/>
    <property type="molecule type" value="Genomic_DNA"/>
</dbReference>
<evidence type="ECO:0000313" key="1">
    <source>
        <dbReference type="EMBL" id="MBO8460191.1"/>
    </source>
</evidence>
<organism evidence="1 2">
    <name type="scientific">Candidatus Gallipaludibacter merdavium</name>
    <dbReference type="NCBI Taxonomy" id="2840839"/>
    <lineage>
        <taxon>Bacteria</taxon>
        <taxon>Pseudomonadati</taxon>
        <taxon>Bacteroidota</taxon>
        <taxon>Bacteroidia</taxon>
        <taxon>Bacteroidales</taxon>
        <taxon>Candidatus Gallipaludibacter</taxon>
    </lineage>
</organism>
<proteinExistence type="predicted"/>
<comment type="caution">
    <text evidence="1">The sequence shown here is derived from an EMBL/GenBank/DDBJ whole genome shotgun (WGS) entry which is preliminary data.</text>
</comment>
<name>A0A9D9HU09_9BACT</name>
<dbReference type="Proteomes" id="UP000823641">
    <property type="component" value="Unassembled WGS sequence"/>
</dbReference>
<reference evidence="1" key="2">
    <citation type="journal article" date="2021" name="PeerJ">
        <title>Extensive microbial diversity within the chicken gut microbiome revealed by metagenomics and culture.</title>
        <authorList>
            <person name="Gilroy R."/>
            <person name="Ravi A."/>
            <person name="Getino M."/>
            <person name="Pursley I."/>
            <person name="Horton D.L."/>
            <person name="Alikhan N.F."/>
            <person name="Baker D."/>
            <person name="Gharbi K."/>
            <person name="Hall N."/>
            <person name="Watson M."/>
            <person name="Adriaenssens E.M."/>
            <person name="Foster-Nyarko E."/>
            <person name="Jarju S."/>
            <person name="Secka A."/>
            <person name="Antonio M."/>
            <person name="Oren A."/>
            <person name="Chaudhuri R.R."/>
            <person name="La Ragione R."/>
            <person name="Hildebrand F."/>
            <person name="Pallen M.J."/>
        </authorList>
    </citation>
    <scope>NUCLEOTIDE SEQUENCE</scope>
    <source>
        <strain evidence="1">G3-3990</strain>
    </source>
</reference>
<reference evidence="1" key="1">
    <citation type="submission" date="2020-10" db="EMBL/GenBank/DDBJ databases">
        <authorList>
            <person name="Gilroy R."/>
        </authorList>
    </citation>
    <scope>NUCLEOTIDE SEQUENCE</scope>
    <source>
        <strain evidence="1">G3-3990</strain>
    </source>
</reference>
<gene>
    <name evidence="1" type="ORF">IAA73_07670</name>
</gene>
<accession>A0A9D9HU09</accession>